<evidence type="ECO:0000256" key="5">
    <source>
        <dbReference type="ARBA" id="ARBA00022840"/>
    </source>
</evidence>
<dbReference type="Pfam" id="PF21127">
    <property type="entry name" value="ATG1-like_MIT2"/>
    <property type="match status" value="1"/>
</dbReference>
<dbReference type="PROSITE" id="PS00108">
    <property type="entry name" value="PROTEIN_KINASE_ST"/>
    <property type="match status" value="1"/>
</dbReference>
<dbReference type="Gene3D" id="1.10.510.10">
    <property type="entry name" value="Transferase(Phosphotransferase) domain 1"/>
    <property type="match status" value="1"/>
</dbReference>
<dbReference type="GO" id="GO:0034045">
    <property type="term" value="C:phagophore assembly site membrane"/>
    <property type="evidence" value="ECO:0007669"/>
    <property type="project" value="TreeGrafter"/>
</dbReference>
<dbReference type="GO" id="GO:0005829">
    <property type="term" value="C:cytosol"/>
    <property type="evidence" value="ECO:0007669"/>
    <property type="project" value="TreeGrafter"/>
</dbReference>
<name>A0A4Y9YN65_9APHY</name>
<dbReference type="CDD" id="cd14009">
    <property type="entry name" value="STKc_ATG1_ULK_like"/>
    <property type="match status" value="1"/>
</dbReference>
<feature type="region of interest" description="Disordered" evidence="8">
    <location>
        <begin position="802"/>
        <end position="859"/>
    </location>
</feature>
<evidence type="ECO:0000256" key="4">
    <source>
        <dbReference type="ARBA" id="ARBA00022777"/>
    </source>
</evidence>
<keyword evidence="2" id="KW-0808">Transferase</keyword>
<dbReference type="GO" id="GO:0042594">
    <property type="term" value="P:response to starvation"/>
    <property type="evidence" value="ECO:0007669"/>
    <property type="project" value="TreeGrafter"/>
</dbReference>
<dbReference type="SUPFAM" id="SSF56112">
    <property type="entry name" value="Protein kinase-like (PK-like)"/>
    <property type="match status" value="1"/>
</dbReference>
<dbReference type="InterPro" id="IPR011009">
    <property type="entry name" value="Kinase-like_dom_sf"/>
</dbReference>
<evidence type="ECO:0000256" key="8">
    <source>
        <dbReference type="SAM" id="MobiDB-lite"/>
    </source>
</evidence>
<evidence type="ECO:0000313" key="11">
    <source>
        <dbReference type="EMBL" id="TFY63845.1"/>
    </source>
</evidence>
<dbReference type="Pfam" id="PF00069">
    <property type="entry name" value="Pkinase"/>
    <property type="match status" value="1"/>
</dbReference>
<dbReference type="GO" id="GO:0005524">
    <property type="term" value="F:ATP binding"/>
    <property type="evidence" value="ECO:0007669"/>
    <property type="project" value="UniProtKB-UniRule"/>
</dbReference>
<protein>
    <recommendedName>
        <fullName evidence="1">non-specific serine/threonine protein kinase</fullName>
        <ecNumber evidence="1">2.7.11.1</ecNumber>
    </recommendedName>
    <alternativeName>
        <fullName evidence="6">Autophagy-related protein 1</fullName>
    </alternativeName>
</protein>
<evidence type="ECO:0000313" key="12">
    <source>
        <dbReference type="Proteomes" id="UP000298390"/>
    </source>
</evidence>
<dbReference type="PROSITE" id="PS50011">
    <property type="entry name" value="PROTEIN_KINASE_DOM"/>
    <property type="match status" value="1"/>
</dbReference>
<feature type="domain" description="Nudix hydrolase" evidence="10">
    <location>
        <begin position="160"/>
        <end position="312"/>
    </location>
</feature>
<feature type="region of interest" description="Disordered" evidence="8">
    <location>
        <begin position="710"/>
        <end position="769"/>
    </location>
</feature>
<dbReference type="Gene3D" id="3.30.200.20">
    <property type="entry name" value="Phosphorylase Kinase, domain 1"/>
    <property type="match status" value="1"/>
</dbReference>
<evidence type="ECO:0000259" key="9">
    <source>
        <dbReference type="PROSITE" id="PS50011"/>
    </source>
</evidence>
<dbReference type="STRING" id="34475.A0A4Y9YN65"/>
<dbReference type="CDD" id="cd03676">
    <property type="entry name" value="NUDIX_Tnr3_like"/>
    <property type="match status" value="1"/>
</dbReference>
<dbReference type="InterPro" id="IPR000719">
    <property type="entry name" value="Prot_kinase_dom"/>
</dbReference>
<feature type="domain" description="Protein kinase" evidence="9">
    <location>
        <begin position="348"/>
        <end position="653"/>
    </location>
</feature>
<dbReference type="GO" id="GO:0000422">
    <property type="term" value="P:autophagy of mitochondrion"/>
    <property type="evidence" value="ECO:0007669"/>
    <property type="project" value="TreeGrafter"/>
</dbReference>
<dbReference type="InterPro" id="IPR008271">
    <property type="entry name" value="Ser/Thr_kinase_AS"/>
</dbReference>
<dbReference type="SUPFAM" id="SSF55811">
    <property type="entry name" value="Nudix"/>
    <property type="match status" value="1"/>
</dbReference>
<dbReference type="InterPro" id="IPR017441">
    <property type="entry name" value="Protein_kinase_ATP_BS"/>
</dbReference>
<evidence type="ECO:0000256" key="6">
    <source>
        <dbReference type="ARBA" id="ARBA00030237"/>
    </source>
</evidence>
<sequence>MAGPTPTAPQSFVQILQTCDNFRLALTAEHLVAWRLSSDPGAPAIGLLRPPVVEQLLREIKSNQSSPAWECSTHEGKQVFSFASHVNTSAARSRVMKELCQRWRDEGLWPDVVGPKKWRGEMYPIYRHPFGPHDAPSEAEEFGTPVGTDREDSRNYAFMMERAACALFGVVTYGVHMTVYEEDQDDLGLPTACRIWVPTRSRSKQTWPGWLDNSVAGGIPSGLSAFESLVKESMEEASIEEAIIRKHARTIGSVSYFFKYVYDLRVPSGVDPAPFRPKPLDGEVEAFELLPLEEVIARMRAGLFKPNTALVRHLMAPAPAPTSLKQTSSGSSDKSTFRRIEDEEVKPYVIVSDLGKGSFATVYRGYHEQTHRPVAIKTVSRAGLSPKLFDNLQGEIEILKALSHRHITRLLDIVRADRNIYLIIEFCAGGDLSNYIKKRGRVEGLEYIPSPGAAPTYYPHPRTGGLDEIVVRSFLRQLARALKFLRQRNLIHRDIKPQNLLLNPASPDDLARGHPFGVPILKVADFGFARSLPQAMMAETLCGSPLYMAPEILRYEKYDAKADLWSVGAVLYEMAVGKPPFRASNHIELLKKIDMSKGIKFPDEDPQAQSRTQAAGEELKPVPSDVKKLIRNLLKRVPAERCSFEDFFGSTAMAKSKFPRPTPELVDDGGVEYGPDGKIITPEHHKVIPPEVLDPKAMIPPSKFNFRRREIVSGGPQGGPSGRSSPTGTGNGIVEVSRSPARSPRQEPSLLPKPASGESSDIPGETEEDGLLRREYVLVGDKRAVEINRAVDEISTARRRPLRDRRVLPTPLPLPHARTRSDYTDFETSSPTNANTTFPPPPNPNAPALSSSPSSVGSRAASNALTRALNIATKKLFGSSGPRTTYYKEFAPSSSSPRRQTILSGRAQGLGLQVNGQRDAMEDELLATLEELAQKTEVLTHWADEMYGYVKAIPQKPLPDPTKFIRREGEPERHAVKRKNADIQAEYNAMTCVALYMLLMSFSQNGVNKLCHYYEHLQMRDPDGDTEVSEGFDEALTYFEDHFNKCHDRAALVKTWLPAQYTGPPTFLDQLIYDRALSLSKIAARKELTNEMASPDECEKLYEEALWCLYALQDDLLQKDNPYIEEDRETISTWIKRTKLRLVRCRVRMGMNERDRLRDANADVNLSDVPREPPPWEVSVLDRQATASPR</sequence>
<dbReference type="InterPro" id="IPR022708">
    <property type="entry name" value="Atg1-like_tMIT"/>
</dbReference>
<dbReference type="InterPro" id="IPR000086">
    <property type="entry name" value="NUDIX_hydrolase_dom"/>
</dbReference>
<dbReference type="GO" id="GO:0061709">
    <property type="term" value="P:reticulophagy"/>
    <property type="evidence" value="ECO:0007669"/>
    <property type="project" value="TreeGrafter"/>
</dbReference>
<dbReference type="Proteomes" id="UP000298390">
    <property type="component" value="Unassembled WGS sequence"/>
</dbReference>
<dbReference type="GO" id="GO:0004674">
    <property type="term" value="F:protein serine/threonine kinase activity"/>
    <property type="evidence" value="ECO:0007669"/>
    <property type="project" value="UniProtKB-EC"/>
</dbReference>
<evidence type="ECO:0000259" key="10">
    <source>
        <dbReference type="PROSITE" id="PS51462"/>
    </source>
</evidence>
<dbReference type="EC" id="2.7.11.1" evidence="1"/>
<proteinExistence type="predicted"/>
<gene>
    <name evidence="11" type="ORF">EVJ58_g3003</name>
</gene>
<evidence type="ECO:0000256" key="1">
    <source>
        <dbReference type="ARBA" id="ARBA00012513"/>
    </source>
</evidence>
<feature type="compositionally biased region" description="Low complexity" evidence="8">
    <location>
        <begin position="846"/>
        <end position="859"/>
    </location>
</feature>
<comment type="caution">
    <text evidence="11">The sequence shown here is derived from an EMBL/GenBank/DDBJ whole genome shotgun (WGS) entry which is preliminary data.</text>
</comment>
<accession>A0A4Y9YN65</accession>
<dbReference type="Gene3D" id="3.90.79.10">
    <property type="entry name" value="Nucleoside Triphosphate Pyrophosphohydrolase"/>
    <property type="match status" value="1"/>
</dbReference>
<dbReference type="InterPro" id="IPR045269">
    <property type="entry name" value="Atg1-like"/>
</dbReference>
<feature type="region of interest" description="Disordered" evidence="8">
    <location>
        <begin position="600"/>
        <end position="620"/>
    </location>
</feature>
<dbReference type="GO" id="GO:0005776">
    <property type="term" value="C:autophagosome"/>
    <property type="evidence" value="ECO:0007669"/>
    <property type="project" value="TreeGrafter"/>
</dbReference>
<keyword evidence="5 7" id="KW-0067">ATP-binding</keyword>
<feature type="region of interest" description="Disordered" evidence="8">
    <location>
        <begin position="1165"/>
        <end position="1190"/>
    </location>
</feature>
<dbReference type="EMBL" id="SEKV01000117">
    <property type="protein sequence ID" value="TFY63845.1"/>
    <property type="molecule type" value="Genomic_DNA"/>
</dbReference>
<dbReference type="InterPro" id="IPR048941">
    <property type="entry name" value="ATG1-like_MIT2"/>
</dbReference>
<dbReference type="Pfam" id="PF12063">
    <property type="entry name" value="ATG1-like_MIT1"/>
    <property type="match status" value="1"/>
</dbReference>
<evidence type="ECO:0000256" key="3">
    <source>
        <dbReference type="ARBA" id="ARBA00022741"/>
    </source>
</evidence>
<reference evidence="11 12" key="1">
    <citation type="submission" date="2019-01" db="EMBL/GenBank/DDBJ databases">
        <title>Genome sequencing of the rare red list fungi Fomitopsis rosea.</title>
        <authorList>
            <person name="Buettner E."/>
            <person name="Kellner H."/>
        </authorList>
    </citation>
    <scope>NUCLEOTIDE SEQUENCE [LARGE SCALE GENOMIC DNA]</scope>
    <source>
        <strain evidence="11 12">DSM 105464</strain>
    </source>
</reference>
<dbReference type="GO" id="GO:0000045">
    <property type="term" value="P:autophagosome assembly"/>
    <property type="evidence" value="ECO:0007669"/>
    <property type="project" value="TreeGrafter"/>
</dbReference>
<dbReference type="GO" id="GO:0034727">
    <property type="term" value="P:piecemeal microautophagy of the nucleus"/>
    <property type="evidence" value="ECO:0007669"/>
    <property type="project" value="TreeGrafter"/>
</dbReference>
<keyword evidence="3 7" id="KW-0547">Nucleotide-binding</keyword>
<dbReference type="InterPro" id="IPR015797">
    <property type="entry name" value="NUDIX_hydrolase-like_dom_sf"/>
</dbReference>
<dbReference type="PANTHER" id="PTHR24348">
    <property type="entry name" value="SERINE/THREONINE-PROTEIN KINASE UNC-51-RELATED"/>
    <property type="match status" value="1"/>
</dbReference>
<feature type="binding site" evidence="7">
    <location>
        <position position="377"/>
    </location>
    <ligand>
        <name>ATP</name>
        <dbReference type="ChEBI" id="CHEBI:30616"/>
    </ligand>
</feature>
<dbReference type="GO" id="GO:0010506">
    <property type="term" value="P:regulation of autophagy"/>
    <property type="evidence" value="ECO:0007669"/>
    <property type="project" value="InterPro"/>
</dbReference>
<dbReference type="FunFam" id="3.30.200.20:FF:000042">
    <property type="entry name" value="Aurora kinase A"/>
    <property type="match status" value="1"/>
</dbReference>
<dbReference type="PANTHER" id="PTHR24348:SF22">
    <property type="entry name" value="NON-SPECIFIC SERINE_THREONINE PROTEIN KINASE"/>
    <property type="match status" value="1"/>
</dbReference>
<dbReference type="SMART" id="SM00220">
    <property type="entry name" value="S_TKc"/>
    <property type="match status" value="1"/>
</dbReference>
<evidence type="ECO:0000256" key="2">
    <source>
        <dbReference type="ARBA" id="ARBA00022679"/>
    </source>
</evidence>
<feature type="compositionally biased region" description="Low complexity" evidence="8">
    <location>
        <begin position="828"/>
        <end position="837"/>
    </location>
</feature>
<evidence type="ECO:0000256" key="7">
    <source>
        <dbReference type="PROSITE-ProRule" id="PRU10141"/>
    </source>
</evidence>
<organism evidence="11 12">
    <name type="scientific">Rhodofomes roseus</name>
    <dbReference type="NCBI Taxonomy" id="34475"/>
    <lineage>
        <taxon>Eukaryota</taxon>
        <taxon>Fungi</taxon>
        <taxon>Dikarya</taxon>
        <taxon>Basidiomycota</taxon>
        <taxon>Agaricomycotina</taxon>
        <taxon>Agaricomycetes</taxon>
        <taxon>Polyporales</taxon>
        <taxon>Rhodofomes</taxon>
    </lineage>
</organism>
<dbReference type="PROSITE" id="PS00107">
    <property type="entry name" value="PROTEIN_KINASE_ATP"/>
    <property type="match status" value="1"/>
</dbReference>
<dbReference type="PROSITE" id="PS51462">
    <property type="entry name" value="NUDIX"/>
    <property type="match status" value="1"/>
</dbReference>
<keyword evidence="4" id="KW-0418">Kinase</keyword>
<dbReference type="AlphaFoldDB" id="A0A4Y9YN65"/>